<proteinExistence type="predicted"/>
<gene>
    <name evidence="1" type="ORF">AAEY27_19180</name>
</gene>
<dbReference type="RefSeq" id="WP_342322387.1">
    <property type="nucleotide sequence ID" value="NZ_CP151800.1"/>
</dbReference>
<keyword evidence="2" id="KW-1185">Reference proteome</keyword>
<protein>
    <recommendedName>
        <fullName evidence="3">Acyl carrier protein</fullName>
    </recommendedName>
</protein>
<name>A0ABZ3B982_9ENTR</name>
<reference evidence="1 2" key="1">
    <citation type="submission" date="2024-04" db="EMBL/GenBank/DDBJ databases">
        <title>Kosakonia calanthae sp. nov., a halophilic bacterium isolated from leaves of Calanthe tiplacata.</title>
        <authorList>
            <person name="Wu P."/>
        </authorList>
    </citation>
    <scope>NUCLEOTIDE SEQUENCE [LARGE SCALE GENOMIC DNA]</scope>
    <source>
        <strain evidence="1 2">BYX6</strain>
    </source>
</reference>
<accession>A0ABZ3B982</accession>
<dbReference type="EMBL" id="CP151800">
    <property type="protein sequence ID" value="WZV97746.1"/>
    <property type="molecule type" value="Genomic_DNA"/>
</dbReference>
<organism evidence="1 2">
    <name type="scientific">Kosakonia calanthes</name>
    <dbReference type="NCBI Taxonomy" id="3139408"/>
    <lineage>
        <taxon>Bacteria</taxon>
        <taxon>Pseudomonadati</taxon>
        <taxon>Pseudomonadota</taxon>
        <taxon>Gammaproteobacteria</taxon>
        <taxon>Enterobacterales</taxon>
        <taxon>Enterobacteriaceae</taxon>
        <taxon>Kosakonia</taxon>
    </lineage>
</organism>
<sequence>MDPRLEDVIAFVREFSGWHSKAIDENTLLENDLHITGDDGVELLAEAEAVFAVSFATQEDDFRALFSLRDNEYLFTSEGLDLLGIGYFCRWLRGIPHPVVRDLSVGQLHRVLVKLRGRKSVHLEKSDQTPQP</sequence>
<evidence type="ECO:0000313" key="1">
    <source>
        <dbReference type="EMBL" id="WZV97746.1"/>
    </source>
</evidence>
<evidence type="ECO:0000313" key="2">
    <source>
        <dbReference type="Proteomes" id="UP001466893"/>
    </source>
</evidence>
<evidence type="ECO:0008006" key="3">
    <source>
        <dbReference type="Google" id="ProtNLM"/>
    </source>
</evidence>
<dbReference type="Proteomes" id="UP001466893">
    <property type="component" value="Chromosome"/>
</dbReference>